<name>A0A4V1BM19_9ACTN</name>
<dbReference type="AlphaFoldDB" id="A0A4V1BM19"/>
<protein>
    <recommendedName>
        <fullName evidence="4">WD40 repeat domain-containing protein</fullName>
    </recommendedName>
</protein>
<feature type="chain" id="PRO_5020655561" description="WD40 repeat domain-containing protein" evidence="1">
    <location>
        <begin position="22"/>
        <end position="289"/>
    </location>
</feature>
<dbReference type="Proteomes" id="UP000294853">
    <property type="component" value="Chromosome"/>
</dbReference>
<keyword evidence="1" id="KW-0732">Signal</keyword>
<evidence type="ECO:0000313" key="2">
    <source>
        <dbReference type="EMBL" id="QBX54832.1"/>
    </source>
</evidence>
<dbReference type="OrthoDB" id="9801244at2"/>
<proteinExistence type="predicted"/>
<evidence type="ECO:0000256" key="1">
    <source>
        <dbReference type="SAM" id="SignalP"/>
    </source>
</evidence>
<evidence type="ECO:0000313" key="3">
    <source>
        <dbReference type="Proteomes" id="UP000294853"/>
    </source>
</evidence>
<gene>
    <name evidence="2" type="ORF">EXE58_04700</name>
</gene>
<reference evidence="2 3" key="1">
    <citation type="submission" date="2019-03" db="EMBL/GenBank/DDBJ databases">
        <title>Three New Species of Nocardioides, Nocardioides euryhalodurans sp. nov., Nocardioides seonyuensis sp. nov. and Nocardioides eburneoflavus sp. nov. Iolated from Soil.</title>
        <authorList>
            <person name="Roh S.G."/>
            <person name="Lee C."/>
            <person name="Kim M.-K."/>
            <person name="Kim S.B."/>
        </authorList>
    </citation>
    <scope>NUCLEOTIDE SEQUENCE [LARGE SCALE GENOMIC DNA]</scope>
    <source>
        <strain evidence="2 3">MMS17-SY207-3</strain>
    </source>
</reference>
<evidence type="ECO:0008006" key="4">
    <source>
        <dbReference type="Google" id="ProtNLM"/>
    </source>
</evidence>
<organism evidence="2 3">
    <name type="scientific">Nocardioides seonyuensis</name>
    <dbReference type="NCBI Taxonomy" id="2518371"/>
    <lineage>
        <taxon>Bacteria</taxon>
        <taxon>Bacillati</taxon>
        <taxon>Actinomycetota</taxon>
        <taxon>Actinomycetes</taxon>
        <taxon>Propionibacteriales</taxon>
        <taxon>Nocardioidaceae</taxon>
        <taxon>Nocardioides</taxon>
    </lineage>
</organism>
<feature type="signal peptide" evidence="1">
    <location>
        <begin position="1"/>
        <end position="21"/>
    </location>
</feature>
<accession>A0A4V1BM19</accession>
<dbReference type="KEGG" id="nsn:EXE58_04700"/>
<sequence length="289" mass="29655">MVDLRAALATAVLAAPFVAGAATGAESPTSEVAFTFTDPAIVESSGLAVLGDSVVTTNDSGDSARVFVVDPATGRTTAQVTWDADPSDVEALAPAGRGSVWVGDIGDNRDARPSVSVTRLDVTGGGGATSYELRHPEHPYDAEALLTHPVTGQLFVVTKGTFAGMVLKAPLELDEDGVNDLTEVGRTPGIVTDAAFLPGGGAVVVRTYSRAVVLAYPSWQVVEGWDLPDQDQGEGLAVDGADLLISSEGLRSDVLRVPLPAAALAADVAGSPFWAVWRVVRIAVPALAG</sequence>
<keyword evidence="3" id="KW-1185">Reference proteome</keyword>
<dbReference type="EMBL" id="CP038436">
    <property type="protein sequence ID" value="QBX54832.1"/>
    <property type="molecule type" value="Genomic_DNA"/>
</dbReference>
<dbReference type="RefSeq" id="WP_135266801.1">
    <property type="nucleotide sequence ID" value="NZ_CP038436.1"/>
</dbReference>
<dbReference type="SUPFAM" id="SSF101898">
    <property type="entry name" value="NHL repeat"/>
    <property type="match status" value="1"/>
</dbReference>